<dbReference type="InParanoid" id="A0A151ZCU6"/>
<dbReference type="Proteomes" id="UP000076078">
    <property type="component" value="Unassembled WGS sequence"/>
</dbReference>
<organism evidence="2 3">
    <name type="scientific">Tieghemostelium lacteum</name>
    <name type="common">Slime mold</name>
    <name type="synonym">Dictyostelium lacteum</name>
    <dbReference type="NCBI Taxonomy" id="361077"/>
    <lineage>
        <taxon>Eukaryota</taxon>
        <taxon>Amoebozoa</taxon>
        <taxon>Evosea</taxon>
        <taxon>Eumycetozoa</taxon>
        <taxon>Dictyostelia</taxon>
        <taxon>Dictyosteliales</taxon>
        <taxon>Raperosteliaceae</taxon>
        <taxon>Tieghemostelium</taxon>
    </lineage>
</organism>
<keyword evidence="1" id="KW-0472">Membrane</keyword>
<reference evidence="2 3" key="1">
    <citation type="submission" date="2015-12" db="EMBL/GenBank/DDBJ databases">
        <title>Dictyostelia acquired genes for synthesis and detection of signals that induce cell-type specialization by lateral gene transfer from prokaryotes.</title>
        <authorList>
            <person name="Gloeckner G."/>
            <person name="Schaap P."/>
        </authorList>
    </citation>
    <scope>NUCLEOTIDE SEQUENCE [LARGE SCALE GENOMIC DNA]</scope>
    <source>
        <strain evidence="2 3">TK</strain>
    </source>
</reference>
<evidence type="ECO:0000313" key="3">
    <source>
        <dbReference type="Proteomes" id="UP000076078"/>
    </source>
</evidence>
<evidence type="ECO:0000256" key="1">
    <source>
        <dbReference type="SAM" id="Phobius"/>
    </source>
</evidence>
<dbReference type="AlphaFoldDB" id="A0A151ZCU6"/>
<comment type="caution">
    <text evidence="2">The sequence shown here is derived from an EMBL/GenBank/DDBJ whole genome shotgun (WGS) entry which is preliminary data.</text>
</comment>
<feature type="transmembrane region" description="Helical" evidence="1">
    <location>
        <begin position="139"/>
        <end position="157"/>
    </location>
</feature>
<dbReference type="EMBL" id="LODT01000034">
    <property type="protein sequence ID" value="KYQ91776.1"/>
    <property type="molecule type" value="Genomic_DNA"/>
</dbReference>
<evidence type="ECO:0000313" key="2">
    <source>
        <dbReference type="EMBL" id="KYQ91776.1"/>
    </source>
</evidence>
<dbReference type="FunCoup" id="A0A151ZCU6">
    <property type="interactions" value="425"/>
</dbReference>
<keyword evidence="1" id="KW-0812">Transmembrane</keyword>
<name>A0A151ZCU6_TIELA</name>
<protein>
    <submittedName>
        <fullName evidence="2">Uncharacterized protein</fullName>
    </submittedName>
</protein>
<gene>
    <name evidence="2" type="ORF">DLAC_07570</name>
</gene>
<sequence length="158" mass="17734">MDCSSGNVCYISNDCDCNTTSCRETFQLNECKNGKGIYYENLNYLERNYCTQSEGYDSTSCMLKPEGLVVFRKQKCVEGLEIKCGINKFEIFSCGNGEKIGESSNGVCKFMVDRGVPIFYQTVDRDFLQRPNRSSATKTLLISISTCIISTLLVLLLL</sequence>
<keyword evidence="1" id="KW-1133">Transmembrane helix</keyword>
<proteinExistence type="predicted"/>
<keyword evidence="3" id="KW-1185">Reference proteome</keyword>
<accession>A0A151ZCU6</accession>